<name>A0A9Q1MQN7_9SOLA</name>
<sequence length="114" mass="12325">MLNGPKSFVEEAAASRAFGLLSPKGTTPVLQEQLLLATVIWMLCLAALVRLSKSCTWTSLLLFVIASLRFPGLRLTTSLVLPRRPGGNSTGPSTLLPGKSRDVLRWPVFLGAYN</sequence>
<proteinExistence type="predicted"/>
<accession>A0A9Q1MQN7</accession>
<keyword evidence="1" id="KW-1133">Transmembrane helix</keyword>
<keyword evidence="1" id="KW-0812">Transmembrane</keyword>
<protein>
    <submittedName>
        <fullName evidence="2">Uncharacterized protein</fullName>
    </submittedName>
</protein>
<organism evidence="2 3">
    <name type="scientific">Anisodus acutangulus</name>
    <dbReference type="NCBI Taxonomy" id="402998"/>
    <lineage>
        <taxon>Eukaryota</taxon>
        <taxon>Viridiplantae</taxon>
        <taxon>Streptophyta</taxon>
        <taxon>Embryophyta</taxon>
        <taxon>Tracheophyta</taxon>
        <taxon>Spermatophyta</taxon>
        <taxon>Magnoliopsida</taxon>
        <taxon>eudicotyledons</taxon>
        <taxon>Gunneridae</taxon>
        <taxon>Pentapetalae</taxon>
        <taxon>asterids</taxon>
        <taxon>lamiids</taxon>
        <taxon>Solanales</taxon>
        <taxon>Solanaceae</taxon>
        <taxon>Solanoideae</taxon>
        <taxon>Hyoscyameae</taxon>
        <taxon>Anisodus</taxon>
    </lineage>
</organism>
<feature type="transmembrane region" description="Helical" evidence="1">
    <location>
        <begin position="34"/>
        <end position="51"/>
    </location>
</feature>
<gene>
    <name evidence="2" type="ORF">K7X08_011768</name>
</gene>
<evidence type="ECO:0000256" key="1">
    <source>
        <dbReference type="SAM" id="Phobius"/>
    </source>
</evidence>
<dbReference type="AlphaFoldDB" id="A0A9Q1MQN7"/>
<evidence type="ECO:0000313" key="3">
    <source>
        <dbReference type="Proteomes" id="UP001152561"/>
    </source>
</evidence>
<comment type="caution">
    <text evidence="2">The sequence shown here is derived from an EMBL/GenBank/DDBJ whole genome shotgun (WGS) entry which is preliminary data.</text>
</comment>
<reference evidence="3" key="1">
    <citation type="journal article" date="2023" name="Proc. Natl. Acad. Sci. U.S.A.">
        <title>Genomic and structural basis for evolution of tropane alkaloid biosynthesis.</title>
        <authorList>
            <person name="Wanga Y.-J."/>
            <person name="Taina T."/>
            <person name="Yua J.-Y."/>
            <person name="Lia J."/>
            <person name="Xua B."/>
            <person name="Chenc J."/>
            <person name="D'Auriad J.C."/>
            <person name="Huanga J.-P."/>
            <person name="Huanga S.-X."/>
        </authorList>
    </citation>
    <scope>NUCLEOTIDE SEQUENCE [LARGE SCALE GENOMIC DNA]</scope>
    <source>
        <strain evidence="3">cv. KIB-2019</strain>
    </source>
</reference>
<keyword evidence="3" id="KW-1185">Reference proteome</keyword>
<dbReference type="EMBL" id="JAJAGQ010000005">
    <property type="protein sequence ID" value="KAJ8562477.1"/>
    <property type="molecule type" value="Genomic_DNA"/>
</dbReference>
<evidence type="ECO:0000313" key="2">
    <source>
        <dbReference type="EMBL" id="KAJ8562477.1"/>
    </source>
</evidence>
<dbReference type="Proteomes" id="UP001152561">
    <property type="component" value="Unassembled WGS sequence"/>
</dbReference>
<keyword evidence="1" id="KW-0472">Membrane</keyword>